<comment type="caution">
    <text evidence="4">The sequence shown here is derived from an EMBL/GenBank/DDBJ whole genome shotgun (WGS) entry which is preliminary data.</text>
</comment>
<keyword evidence="3" id="KW-0732">Signal</keyword>
<feature type="signal peptide" evidence="3">
    <location>
        <begin position="1"/>
        <end position="20"/>
    </location>
</feature>
<sequence length="321" mass="32856">MISVPAVAALIARLAAGALAASGDEDGPIAYASRSGVIYSISCPIAQTLTSVSNMAACGGGKFDLVGGTYTAPVPGGTLDAMWATCVSESSMVYFSVTHLDGKTGTMTGQTFPCNWPCSTAKIYQAAPSATPTLDVAICGTSALFYVRDFPTDVTALYREKPSLTSDSMNTTPPPTTAGTSQAQRSTTTDAGSADEPSSAGGSSSNRVAVIVGAVLGSVGGIGLFAAAYYCGWRVARNRKTPQGPPSNGAYGGKAELDGQNTSKRVPGAVQQVPWELEVAPPELDASSHVQRTSDGIYVLQNASEMAAHPRALELAAHPHS</sequence>
<accession>A0AB34FVF4</accession>
<feature type="transmembrane region" description="Helical" evidence="2">
    <location>
        <begin position="208"/>
        <end position="231"/>
    </location>
</feature>
<gene>
    <name evidence="4" type="ORF">O9K51_03786</name>
</gene>
<feature type="region of interest" description="Disordered" evidence="1">
    <location>
        <begin position="164"/>
        <end position="204"/>
    </location>
</feature>
<evidence type="ECO:0000256" key="2">
    <source>
        <dbReference type="SAM" id="Phobius"/>
    </source>
</evidence>
<feature type="compositionally biased region" description="Polar residues" evidence="1">
    <location>
        <begin position="164"/>
        <end position="191"/>
    </location>
</feature>
<evidence type="ECO:0000313" key="5">
    <source>
        <dbReference type="Proteomes" id="UP001163105"/>
    </source>
</evidence>
<dbReference type="AlphaFoldDB" id="A0AB34FVF4"/>
<keyword evidence="2" id="KW-0472">Membrane</keyword>
<evidence type="ECO:0000256" key="3">
    <source>
        <dbReference type="SAM" id="SignalP"/>
    </source>
</evidence>
<evidence type="ECO:0000256" key="1">
    <source>
        <dbReference type="SAM" id="MobiDB-lite"/>
    </source>
</evidence>
<protein>
    <submittedName>
        <fullName evidence="4">Uncharacterized protein</fullName>
    </submittedName>
</protein>
<dbReference type="Proteomes" id="UP001163105">
    <property type="component" value="Unassembled WGS sequence"/>
</dbReference>
<proteinExistence type="predicted"/>
<reference evidence="4" key="1">
    <citation type="submission" date="2023-01" db="EMBL/GenBank/DDBJ databases">
        <title>The growth and conidiation of Purpureocillium lavendulum are regulated by nitrogen source and histone H3K14 acetylation.</title>
        <authorList>
            <person name="Tang P."/>
            <person name="Han J."/>
            <person name="Zhang C."/>
            <person name="Tang P."/>
            <person name="Qi F."/>
            <person name="Zhang K."/>
            <person name="Liang L."/>
        </authorList>
    </citation>
    <scope>NUCLEOTIDE SEQUENCE</scope>
    <source>
        <strain evidence="4">YMF1.00683</strain>
    </source>
</reference>
<keyword evidence="2" id="KW-1133">Transmembrane helix</keyword>
<dbReference type="EMBL" id="JAQHRD010000003">
    <property type="protein sequence ID" value="KAJ6442611.1"/>
    <property type="molecule type" value="Genomic_DNA"/>
</dbReference>
<feature type="chain" id="PRO_5044311232" evidence="3">
    <location>
        <begin position="21"/>
        <end position="321"/>
    </location>
</feature>
<keyword evidence="5" id="KW-1185">Reference proteome</keyword>
<keyword evidence="2" id="KW-0812">Transmembrane</keyword>
<name>A0AB34FVF4_9HYPO</name>
<evidence type="ECO:0000313" key="4">
    <source>
        <dbReference type="EMBL" id="KAJ6442611.1"/>
    </source>
</evidence>
<organism evidence="4 5">
    <name type="scientific">Purpureocillium lavendulum</name>
    <dbReference type="NCBI Taxonomy" id="1247861"/>
    <lineage>
        <taxon>Eukaryota</taxon>
        <taxon>Fungi</taxon>
        <taxon>Dikarya</taxon>
        <taxon>Ascomycota</taxon>
        <taxon>Pezizomycotina</taxon>
        <taxon>Sordariomycetes</taxon>
        <taxon>Hypocreomycetidae</taxon>
        <taxon>Hypocreales</taxon>
        <taxon>Ophiocordycipitaceae</taxon>
        <taxon>Purpureocillium</taxon>
    </lineage>
</organism>